<gene>
    <name evidence="5" type="ORF">RF55_16767</name>
</gene>
<dbReference type="InterPro" id="IPR003736">
    <property type="entry name" value="PAAI_dom"/>
</dbReference>
<evidence type="ECO:0000256" key="1">
    <source>
        <dbReference type="ARBA" id="ARBA00008324"/>
    </source>
</evidence>
<reference evidence="5 6" key="1">
    <citation type="submission" date="2015-04" db="EMBL/GenBank/DDBJ databases">
        <title>Lasius niger genome sequencing.</title>
        <authorList>
            <person name="Konorov E.A."/>
            <person name="Nikitin M.A."/>
            <person name="Kirill M.V."/>
            <person name="Chang P."/>
        </authorList>
    </citation>
    <scope>NUCLEOTIDE SEQUENCE [LARGE SCALE GENOMIC DNA]</scope>
    <source>
        <tissue evidence="5">Whole</tissue>
    </source>
</reference>
<dbReference type="GO" id="GO:0047617">
    <property type="term" value="F:fatty acyl-CoA hydrolase activity"/>
    <property type="evidence" value="ECO:0007669"/>
    <property type="project" value="InterPro"/>
</dbReference>
<dbReference type="CDD" id="cd03443">
    <property type="entry name" value="PaaI_thioesterase"/>
    <property type="match status" value="1"/>
</dbReference>
<dbReference type="STRING" id="67767.A0A0J7K3S1"/>
<dbReference type="InterPro" id="IPR029069">
    <property type="entry name" value="HotDog_dom_sf"/>
</dbReference>
<dbReference type="PANTHER" id="PTHR21660">
    <property type="entry name" value="THIOESTERASE SUPERFAMILY MEMBER-RELATED"/>
    <property type="match status" value="1"/>
</dbReference>
<organism evidence="5 6">
    <name type="scientific">Lasius niger</name>
    <name type="common">Black garden ant</name>
    <dbReference type="NCBI Taxonomy" id="67767"/>
    <lineage>
        <taxon>Eukaryota</taxon>
        <taxon>Metazoa</taxon>
        <taxon>Ecdysozoa</taxon>
        <taxon>Arthropoda</taxon>
        <taxon>Hexapoda</taxon>
        <taxon>Insecta</taxon>
        <taxon>Pterygota</taxon>
        <taxon>Neoptera</taxon>
        <taxon>Endopterygota</taxon>
        <taxon>Hymenoptera</taxon>
        <taxon>Apocrita</taxon>
        <taxon>Aculeata</taxon>
        <taxon>Formicoidea</taxon>
        <taxon>Formicidae</taxon>
        <taxon>Formicinae</taxon>
        <taxon>Lasius</taxon>
        <taxon>Lasius</taxon>
    </lineage>
</organism>
<dbReference type="NCBIfam" id="TIGR00369">
    <property type="entry name" value="unchar_dom_1"/>
    <property type="match status" value="1"/>
</dbReference>
<name>A0A0J7K3S1_LASNI</name>
<dbReference type="PaxDb" id="67767-A0A0J7K3S1"/>
<keyword evidence="6" id="KW-1185">Reference proteome</keyword>
<accession>A0A0J7K3S1</accession>
<dbReference type="OrthoDB" id="46529at2759"/>
<evidence type="ECO:0000313" key="5">
    <source>
        <dbReference type="EMBL" id="KMQ84992.1"/>
    </source>
</evidence>
<dbReference type="AlphaFoldDB" id="A0A0J7K3S1"/>
<evidence type="ECO:0000313" key="6">
    <source>
        <dbReference type="Proteomes" id="UP000036403"/>
    </source>
</evidence>
<dbReference type="SUPFAM" id="SSF54637">
    <property type="entry name" value="Thioesterase/thiol ester dehydrase-isomerase"/>
    <property type="match status" value="1"/>
</dbReference>
<dbReference type="InterPro" id="IPR006683">
    <property type="entry name" value="Thioestr_dom"/>
</dbReference>
<dbReference type="Proteomes" id="UP000036403">
    <property type="component" value="Unassembled WGS sequence"/>
</dbReference>
<dbReference type="EMBL" id="LBMM01014936">
    <property type="protein sequence ID" value="KMQ84992.1"/>
    <property type="molecule type" value="Genomic_DNA"/>
</dbReference>
<dbReference type="Gene3D" id="3.10.129.10">
    <property type="entry name" value="Hotdog Thioesterase"/>
    <property type="match status" value="1"/>
</dbReference>
<evidence type="ECO:0000259" key="4">
    <source>
        <dbReference type="Pfam" id="PF03061"/>
    </source>
</evidence>
<protein>
    <submittedName>
        <fullName evidence="5">Thioesterase superfamily protein</fullName>
    </submittedName>
</protein>
<proteinExistence type="inferred from homology"/>
<sequence length="189" mass="20160">MSVTFKEHRERVESGISTKKQAKRSDLSYMTDLPPEERVMDPTKMTGLALLQAAMAGKIPPASIAETVPMKPAAVEEGYIRIVARADERHLNPLGGVHGGFAATVLDSVTGCAVHSTLGAGTGYGTVDLQVKMLRPVPKEIDLIAEGRLVYASKNVAFAEGTLKTAEGKLLASATATCFIIRPTEQPQQ</sequence>
<keyword evidence="2" id="KW-0378">Hydrolase</keyword>
<dbReference type="Pfam" id="PF03061">
    <property type="entry name" value="4HBT"/>
    <property type="match status" value="1"/>
</dbReference>
<comment type="similarity">
    <text evidence="1">Belongs to the thioesterase PaaI family.</text>
</comment>
<feature type="domain" description="Thioesterase" evidence="4">
    <location>
        <begin position="95"/>
        <end position="171"/>
    </location>
</feature>
<dbReference type="InterPro" id="IPR039298">
    <property type="entry name" value="ACOT13"/>
</dbReference>
<evidence type="ECO:0000256" key="3">
    <source>
        <dbReference type="SAM" id="MobiDB-lite"/>
    </source>
</evidence>
<evidence type="ECO:0000256" key="2">
    <source>
        <dbReference type="ARBA" id="ARBA00022801"/>
    </source>
</evidence>
<feature type="region of interest" description="Disordered" evidence="3">
    <location>
        <begin position="1"/>
        <end position="26"/>
    </location>
</feature>
<dbReference type="PANTHER" id="PTHR21660:SF1">
    <property type="entry name" value="ACYL-COENZYME A THIOESTERASE 13"/>
    <property type="match status" value="1"/>
</dbReference>
<feature type="compositionally biased region" description="Basic and acidic residues" evidence="3">
    <location>
        <begin position="1"/>
        <end position="13"/>
    </location>
</feature>
<comment type="caution">
    <text evidence="5">The sequence shown here is derived from an EMBL/GenBank/DDBJ whole genome shotgun (WGS) entry which is preliminary data.</text>
</comment>